<gene>
    <name evidence="1" type="ORF">SEPMUDRAFT_116031</name>
</gene>
<accession>M3D9H0</accession>
<dbReference type="RefSeq" id="XP_016762891.1">
    <property type="nucleotide sequence ID" value="XM_016901217.1"/>
</dbReference>
<organism evidence="1 2">
    <name type="scientific">Sphaerulina musiva (strain SO2202)</name>
    <name type="common">Poplar stem canker fungus</name>
    <name type="synonym">Septoria musiva</name>
    <dbReference type="NCBI Taxonomy" id="692275"/>
    <lineage>
        <taxon>Eukaryota</taxon>
        <taxon>Fungi</taxon>
        <taxon>Dikarya</taxon>
        <taxon>Ascomycota</taxon>
        <taxon>Pezizomycotina</taxon>
        <taxon>Dothideomycetes</taxon>
        <taxon>Dothideomycetidae</taxon>
        <taxon>Mycosphaerellales</taxon>
        <taxon>Mycosphaerellaceae</taxon>
        <taxon>Sphaerulina</taxon>
    </lineage>
</organism>
<sequence>MNFSISNCDTASTIKRYDDQSIDIMTFNQTCRYRVLMGDHPEGEGQDYGNSTSTSHLSQLHVQLYFPGDPLPSRQPKVGIVIRIQLKMEWGHVHPSVAARRDKMPGYDQS</sequence>
<dbReference type="GeneID" id="27898354"/>
<dbReference type="AlphaFoldDB" id="M3D9H0"/>
<name>M3D9H0_SPHMS</name>
<protein>
    <submittedName>
        <fullName evidence="1">Uncharacterized protein</fullName>
    </submittedName>
</protein>
<dbReference type="Proteomes" id="UP000016931">
    <property type="component" value="Unassembled WGS sequence"/>
</dbReference>
<dbReference type="EMBL" id="KB456262">
    <property type="protein sequence ID" value="EMF14770.1"/>
    <property type="molecule type" value="Genomic_DNA"/>
</dbReference>
<reference evidence="1 2" key="1">
    <citation type="journal article" date="2012" name="PLoS Pathog.">
        <title>Diverse lifestyles and strategies of plant pathogenesis encoded in the genomes of eighteen Dothideomycetes fungi.</title>
        <authorList>
            <person name="Ohm R.A."/>
            <person name="Feau N."/>
            <person name="Henrissat B."/>
            <person name="Schoch C.L."/>
            <person name="Horwitz B.A."/>
            <person name="Barry K.W."/>
            <person name="Condon B.J."/>
            <person name="Copeland A.C."/>
            <person name="Dhillon B."/>
            <person name="Glaser F."/>
            <person name="Hesse C.N."/>
            <person name="Kosti I."/>
            <person name="LaButti K."/>
            <person name="Lindquist E.A."/>
            <person name="Lucas S."/>
            <person name="Salamov A.A."/>
            <person name="Bradshaw R.E."/>
            <person name="Ciuffetti L."/>
            <person name="Hamelin R.C."/>
            <person name="Kema G.H.J."/>
            <person name="Lawrence C."/>
            <person name="Scott J.A."/>
            <person name="Spatafora J.W."/>
            <person name="Turgeon B.G."/>
            <person name="de Wit P.J.G.M."/>
            <person name="Zhong S."/>
            <person name="Goodwin S.B."/>
            <person name="Grigoriev I.V."/>
        </authorList>
    </citation>
    <scope>NUCLEOTIDE SEQUENCE [LARGE SCALE GENOMIC DNA]</scope>
    <source>
        <strain evidence="1 2">SO2202</strain>
    </source>
</reference>
<evidence type="ECO:0000313" key="2">
    <source>
        <dbReference type="Proteomes" id="UP000016931"/>
    </source>
</evidence>
<dbReference type="HOGENOM" id="CLU_2172662_0_0_1"/>
<evidence type="ECO:0000313" key="1">
    <source>
        <dbReference type="EMBL" id="EMF14770.1"/>
    </source>
</evidence>
<proteinExistence type="predicted"/>
<keyword evidence="2" id="KW-1185">Reference proteome</keyword>